<dbReference type="InterPro" id="IPR005925">
    <property type="entry name" value="Agmatinase-rel"/>
</dbReference>
<keyword evidence="5 10" id="KW-0745">Spermidine biosynthesis</keyword>
<evidence type="ECO:0000256" key="5">
    <source>
        <dbReference type="ARBA" id="ARBA00023066"/>
    </source>
</evidence>
<feature type="binding site" evidence="11">
    <location>
        <position position="234"/>
    </location>
    <ligand>
        <name>Mn(2+)</name>
        <dbReference type="ChEBI" id="CHEBI:29035"/>
        <label>2</label>
    </ligand>
</feature>
<dbReference type="HAMAP" id="MF_01418">
    <property type="entry name" value="SpeB"/>
    <property type="match status" value="1"/>
</dbReference>
<reference evidence="12 14" key="1">
    <citation type="submission" date="2013-07" db="EMBL/GenBank/DDBJ databases">
        <authorList>
            <person name="Genoscope - CEA"/>
        </authorList>
    </citation>
    <scope>NUCLEOTIDE SEQUENCE [LARGE SCALE GENOMIC DNA]</scope>
    <source>
        <strain evidence="12">FRM16</strain>
        <strain evidence="14">FRM16 / DSM 17909</strain>
    </source>
</reference>
<evidence type="ECO:0000256" key="11">
    <source>
        <dbReference type="PIRSR" id="PIRSR036979-1"/>
    </source>
</evidence>
<feature type="binding site" evidence="11">
    <location>
        <position position="232"/>
    </location>
    <ligand>
        <name>Mn(2+)</name>
        <dbReference type="ChEBI" id="CHEBI:29035"/>
        <label>2</label>
    </ligand>
</feature>
<feature type="binding site" evidence="10">
    <location>
        <position position="153"/>
    </location>
    <ligand>
        <name>Mn(2+)</name>
        <dbReference type="ChEBI" id="CHEBI:29035"/>
    </ligand>
</feature>
<comment type="catalytic activity">
    <reaction evidence="8 10">
        <text>agmatine + H2O = urea + putrescine</text>
        <dbReference type="Rhea" id="RHEA:13929"/>
        <dbReference type="ChEBI" id="CHEBI:15377"/>
        <dbReference type="ChEBI" id="CHEBI:16199"/>
        <dbReference type="ChEBI" id="CHEBI:58145"/>
        <dbReference type="ChEBI" id="CHEBI:326268"/>
        <dbReference type="EC" id="3.5.3.11"/>
    </reaction>
</comment>
<dbReference type="InterPro" id="IPR023694">
    <property type="entry name" value="Agmatinase"/>
</dbReference>
<keyword evidence="6 10" id="KW-0620">Polyamine biosynthesis</keyword>
<comment type="similarity">
    <text evidence="1 10">Belongs to the arginase family. Agmatinase subfamily.</text>
</comment>
<evidence type="ECO:0000313" key="14">
    <source>
        <dbReference type="Proteomes" id="UP000032721"/>
    </source>
</evidence>
<dbReference type="GO" id="GO:0008783">
    <property type="term" value="F:agmatinase activity"/>
    <property type="evidence" value="ECO:0007669"/>
    <property type="project" value="UniProtKB-UniRule"/>
</dbReference>
<dbReference type="GO" id="GO:0030145">
    <property type="term" value="F:manganese ion binding"/>
    <property type="evidence" value="ECO:0007669"/>
    <property type="project" value="InterPro"/>
</dbReference>
<feature type="binding site" evidence="11">
    <location>
        <position position="155"/>
    </location>
    <ligand>
        <name>Mn(2+)</name>
        <dbReference type="ChEBI" id="CHEBI:29035"/>
        <label>1</label>
    </ligand>
</feature>
<evidence type="ECO:0000256" key="8">
    <source>
        <dbReference type="ARBA" id="ARBA00050304"/>
    </source>
</evidence>
<dbReference type="HOGENOM" id="CLU_039478_0_0_6"/>
<evidence type="ECO:0000313" key="15">
    <source>
        <dbReference type="Proteomes" id="UP000324170"/>
    </source>
</evidence>
<organism evidence="12 14">
    <name type="scientific">Xenorhabdus doucetiae</name>
    <dbReference type="NCBI Taxonomy" id="351671"/>
    <lineage>
        <taxon>Bacteria</taxon>
        <taxon>Pseudomonadati</taxon>
        <taxon>Pseudomonadota</taxon>
        <taxon>Gammaproteobacteria</taxon>
        <taxon>Enterobacterales</taxon>
        <taxon>Morganellaceae</taxon>
        <taxon>Xenorhabdus</taxon>
    </lineage>
</organism>
<dbReference type="InterPro" id="IPR023696">
    <property type="entry name" value="Ureohydrolase_dom_sf"/>
</dbReference>
<accession>A0A068QVN8</accession>
<comment type="function">
    <text evidence="9 10">Catalyzes the formation of putrescine from agmatine.</text>
</comment>
<dbReference type="GO" id="GO:0008295">
    <property type="term" value="P:spermidine biosynthetic process"/>
    <property type="evidence" value="ECO:0007669"/>
    <property type="project" value="UniProtKB-UniRule"/>
</dbReference>
<feature type="binding site" evidence="10">
    <location>
        <position position="151"/>
    </location>
    <ligand>
        <name>Mn(2+)</name>
        <dbReference type="ChEBI" id="CHEBI:29035"/>
    </ligand>
</feature>
<keyword evidence="4 10" id="KW-0661">Putrescine biosynthesis</keyword>
<dbReference type="InterPro" id="IPR006035">
    <property type="entry name" value="Ureohydrolase"/>
</dbReference>
<name>A0A068QVN8_9GAMM</name>
<feature type="binding site" evidence="11">
    <location>
        <position position="128"/>
    </location>
    <ligand>
        <name>Mn(2+)</name>
        <dbReference type="ChEBI" id="CHEBI:29035"/>
        <label>1</label>
    </ligand>
</feature>
<dbReference type="Pfam" id="PF00491">
    <property type="entry name" value="Arginase"/>
    <property type="match status" value="1"/>
</dbReference>
<dbReference type="PROSITE" id="PS01053">
    <property type="entry name" value="ARGINASE_1"/>
    <property type="match status" value="1"/>
</dbReference>
<dbReference type="InterPro" id="IPR020855">
    <property type="entry name" value="Ureohydrolase_Mn_BS"/>
</dbReference>
<proteinExistence type="inferred from homology"/>
<keyword evidence="15" id="KW-1185">Reference proteome</keyword>
<evidence type="ECO:0000256" key="3">
    <source>
        <dbReference type="ARBA" id="ARBA00022801"/>
    </source>
</evidence>
<dbReference type="PROSITE" id="PS51409">
    <property type="entry name" value="ARGINASE_2"/>
    <property type="match status" value="1"/>
</dbReference>
<reference evidence="13 15" key="2">
    <citation type="submission" date="2019-07" db="EMBL/GenBank/DDBJ databases">
        <title>Genomic Encyclopedia of Type Strains, Phase I: the one thousand microbial genomes (KMG-I) project.</title>
        <authorList>
            <person name="Kyrpides N."/>
        </authorList>
    </citation>
    <scope>NUCLEOTIDE SEQUENCE [LARGE SCALE GENOMIC DNA]</scope>
    <source>
        <strain evidence="13 15">DSM 17909</strain>
    </source>
</reference>
<dbReference type="PANTHER" id="PTHR11358:SF26">
    <property type="entry name" value="GUANIDINO ACID HYDROLASE, MITOCHONDRIAL"/>
    <property type="match status" value="1"/>
</dbReference>
<dbReference type="RefSeq" id="WP_045972270.1">
    <property type="nucleotide sequence ID" value="NZ_CAWMED010000001.1"/>
</dbReference>
<dbReference type="OrthoDB" id="9789727at2"/>
<dbReference type="Gene3D" id="3.40.800.10">
    <property type="entry name" value="Ureohydrolase domain"/>
    <property type="match status" value="1"/>
</dbReference>
<feature type="binding site" evidence="10">
    <location>
        <position position="232"/>
    </location>
    <ligand>
        <name>Mn(2+)</name>
        <dbReference type="ChEBI" id="CHEBI:29035"/>
    </ligand>
</feature>
<evidence type="ECO:0000256" key="1">
    <source>
        <dbReference type="ARBA" id="ARBA00009227"/>
    </source>
</evidence>
<dbReference type="UniPathway" id="UPA00534">
    <property type="reaction ID" value="UER00287"/>
</dbReference>
<feature type="binding site" evidence="10">
    <location>
        <position position="128"/>
    </location>
    <ligand>
        <name>Mn(2+)</name>
        <dbReference type="ChEBI" id="CHEBI:29035"/>
    </ligand>
</feature>
<evidence type="ECO:0000313" key="13">
    <source>
        <dbReference type="EMBL" id="TYP03936.1"/>
    </source>
</evidence>
<evidence type="ECO:0000256" key="2">
    <source>
        <dbReference type="ARBA" id="ARBA00022723"/>
    </source>
</evidence>
<sequence>MSISSLGNQIDNSLVSNAFGFLRFPLNFQPYSSDAQWVITGVPFDMATSGRAGSRHGPAAIRQVSTNLAWESCRWPWNFSLRKRLNVVDCGDLVFNFGDAQDMSDKLQAHAEKVLESGKRMLSFGGDHFVTLPLLRAHAKYFGKMALIHFDAHTDTYPNGSKFDHGTMFYHAPNEGLIDPHHSVQIGIRTEHDTDNGFTVLDAGQVNDRGVDDIVEQIKTVVGDLPIYLTFDIDCLDPAFAPGTGTPVIGGLTSDRALKIVRGLQPLNIVGMDVVEVAPAYDQSEITALAAATIGLELLYLQASKKDL</sequence>
<dbReference type="PANTHER" id="PTHR11358">
    <property type="entry name" value="ARGINASE/AGMATINASE"/>
    <property type="match status" value="1"/>
</dbReference>
<evidence type="ECO:0000256" key="9">
    <source>
        <dbReference type="ARBA" id="ARBA00054406"/>
    </source>
</evidence>
<dbReference type="EMBL" id="VNHN01000036">
    <property type="protein sequence ID" value="TYP03936.1"/>
    <property type="molecule type" value="Genomic_DNA"/>
</dbReference>
<evidence type="ECO:0000256" key="4">
    <source>
        <dbReference type="ARBA" id="ARBA00023023"/>
    </source>
</evidence>
<dbReference type="NCBIfam" id="TIGR01230">
    <property type="entry name" value="agmatinase"/>
    <property type="match status" value="1"/>
</dbReference>
<dbReference type="Proteomes" id="UP000324170">
    <property type="component" value="Unassembled WGS sequence"/>
</dbReference>
<dbReference type="NCBIfam" id="NF002564">
    <property type="entry name" value="PRK02190.1"/>
    <property type="match status" value="1"/>
</dbReference>
<feature type="binding site" evidence="11">
    <location>
        <position position="153"/>
    </location>
    <ligand>
        <name>Mn(2+)</name>
        <dbReference type="ChEBI" id="CHEBI:29035"/>
        <label>1</label>
    </ligand>
</feature>
<protein>
    <recommendedName>
        <fullName evidence="10">Agmatinase</fullName>
        <ecNumber evidence="10">3.5.3.11</ecNumber>
    </recommendedName>
    <alternativeName>
        <fullName evidence="10">Agmatine ureohydrolase</fullName>
        <shortName evidence="10">AUH</shortName>
    </alternativeName>
</protein>
<dbReference type="KEGG" id="xdo:XDD1_3140"/>
<evidence type="ECO:0000313" key="12">
    <source>
        <dbReference type="EMBL" id="CDG18839.1"/>
    </source>
</evidence>
<dbReference type="EC" id="3.5.3.11" evidence="10"/>
<keyword evidence="2 10" id="KW-0479">Metal-binding</keyword>
<dbReference type="GO" id="GO:0033389">
    <property type="term" value="P:putrescine biosynthetic process from arginine, via agmatine"/>
    <property type="evidence" value="ECO:0007669"/>
    <property type="project" value="TreeGrafter"/>
</dbReference>
<feature type="binding site" evidence="11">
    <location>
        <position position="151"/>
    </location>
    <ligand>
        <name>Mn(2+)</name>
        <dbReference type="ChEBI" id="CHEBI:29035"/>
        <label>1</label>
    </ligand>
</feature>
<dbReference type="STRING" id="351671.XDD1_3140"/>
<feature type="binding site" evidence="10">
    <location>
        <position position="155"/>
    </location>
    <ligand>
        <name>Mn(2+)</name>
        <dbReference type="ChEBI" id="CHEBI:29035"/>
    </ligand>
</feature>
<dbReference type="AlphaFoldDB" id="A0A068QVN8"/>
<gene>
    <name evidence="10 12" type="primary">speB</name>
    <name evidence="13" type="ORF">LY16_02289</name>
    <name evidence="12" type="ORF">XDD1_3140</name>
</gene>
<comment type="pathway">
    <text evidence="10">Amine and polyamine biosynthesis; putrescine biosynthesis via agmatine pathway; putrescine from agmatine: step 1/1.</text>
</comment>
<evidence type="ECO:0000256" key="10">
    <source>
        <dbReference type="HAMAP-Rule" id="MF_01418"/>
    </source>
</evidence>
<dbReference type="CDD" id="cd11592">
    <property type="entry name" value="Agmatinase_PAH"/>
    <property type="match status" value="1"/>
</dbReference>
<evidence type="ECO:0000256" key="7">
    <source>
        <dbReference type="ARBA" id="ARBA00023211"/>
    </source>
</evidence>
<dbReference type="SUPFAM" id="SSF52768">
    <property type="entry name" value="Arginase/deacetylase"/>
    <property type="match status" value="1"/>
</dbReference>
<comment type="cofactor">
    <cofactor evidence="11">
        <name>Mn(2+)</name>
        <dbReference type="ChEBI" id="CHEBI:29035"/>
    </cofactor>
    <text evidence="11">Binds 2 manganese ions per subunit.</text>
</comment>
<keyword evidence="3 10" id="KW-0378">Hydrolase</keyword>
<evidence type="ECO:0000256" key="6">
    <source>
        <dbReference type="ARBA" id="ARBA00023115"/>
    </source>
</evidence>
<dbReference type="EMBL" id="FO704550">
    <property type="protein sequence ID" value="CDG18839.1"/>
    <property type="molecule type" value="Genomic_DNA"/>
</dbReference>
<dbReference type="PIRSF" id="PIRSF036979">
    <property type="entry name" value="Arginase"/>
    <property type="match status" value="1"/>
</dbReference>
<keyword evidence="7 10" id="KW-0464">Manganese</keyword>
<feature type="binding site" evidence="10">
    <location>
        <position position="234"/>
    </location>
    <ligand>
        <name>Mn(2+)</name>
        <dbReference type="ChEBI" id="CHEBI:29035"/>
    </ligand>
</feature>
<dbReference type="Proteomes" id="UP000032721">
    <property type="component" value="Chromosome"/>
</dbReference>
<dbReference type="FunFam" id="3.40.800.10:FF:000001">
    <property type="entry name" value="Agmatinase"/>
    <property type="match status" value="1"/>
</dbReference>